<keyword evidence="2" id="KW-1185">Reference proteome</keyword>
<comment type="caution">
    <text evidence="1">The sequence shown here is derived from an EMBL/GenBank/DDBJ whole genome shotgun (WGS) entry which is preliminary data.</text>
</comment>
<dbReference type="PANTHER" id="PTHR14343:SF5">
    <property type="entry name" value="DUF4537 DOMAIN-CONTAINING PROTEIN"/>
    <property type="match status" value="1"/>
</dbReference>
<name>A0A5J4P012_9TREM</name>
<gene>
    <name evidence="1" type="ORF">DEA37_0012393</name>
</gene>
<organism evidence="1 2">
    <name type="scientific">Paragonimus westermani</name>
    <dbReference type="NCBI Taxonomy" id="34504"/>
    <lineage>
        <taxon>Eukaryota</taxon>
        <taxon>Metazoa</taxon>
        <taxon>Spiralia</taxon>
        <taxon>Lophotrochozoa</taxon>
        <taxon>Platyhelminthes</taxon>
        <taxon>Trematoda</taxon>
        <taxon>Digenea</taxon>
        <taxon>Plagiorchiida</taxon>
        <taxon>Troglotremata</taxon>
        <taxon>Troglotrematidae</taxon>
        <taxon>Paragonimus</taxon>
    </lineage>
</organism>
<evidence type="ECO:0008006" key="3">
    <source>
        <dbReference type="Google" id="ProtNLM"/>
    </source>
</evidence>
<sequence>MKCINNRQTIFGSVKGNNVIFCIDKSGSCSTIWDIVCIHLAEHLCKLAMRNKLVKFNVIVFDDQVESFRSKLIKISTQCIFELKNWMQNMCHGKSSYLLPALMAAFSNSFTDCVYLVTDGLSMTESPELFYHLPRICNGRPLHAKIISNRKVPDLCALRFLAKIISLSCCCNSSLSIVNVKYRGVFTYLSPSDWSCKIPEDLYGNPDASYKHILESWNYWRTRSEGSQEGLVKENATLCSTKNTAPLVNSVEHLAGNTIV</sequence>
<reference evidence="1 2" key="1">
    <citation type="journal article" date="2019" name="Gigascience">
        <title>Whole-genome sequence of the oriental lung fluke Paragonimus westermani.</title>
        <authorList>
            <person name="Oey H."/>
            <person name="Zakrzewski M."/>
            <person name="Narain K."/>
            <person name="Devi K.R."/>
            <person name="Agatsuma T."/>
            <person name="Nawaratna S."/>
            <person name="Gobert G.N."/>
            <person name="Jones M.K."/>
            <person name="Ragan M.A."/>
            <person name="McManus D.P."/>
            <person name="Krause L."/>
        </authorList>
    </citation>
    <scope>NUCLEOTIDE SEQUENCE [LARGE SCALE GENOMIC DNA]</scope>
    <source>
        <strain evidence="1 2">IND2009</strain>
    </source>
</reference>
<accession>A0A5J4P012</accession>
<evidence type="ECO:0000313" key="1">
    <source>
        <dbReference type="EMBL" id="KAA3681081.1"/>
    </source>
</evidence>
<dbReference type="InterPro" id="IPR036465">
    <property type="entry name" value="vWFA_dom_sf"/>
</dbReference>
<dbReference type="SUPFAM" id="SSF53300">
    <property type="entry name" value="vWA-like"/>
    <property type="match status" value="1"/>
</dbReference>
<protein>
    <recommendedName>
        <fullName evidence="3">VWFA domain-containing protein</fullName>
    </recommendedName>
</protein>
<dbReference type="Proteomes" id="UP000324629">
    <property type="component" value="Unassembled WGS sequence"/>
</dbReference>
<dbReference type="PANTHER" id="PTHR14343">
    <property type="entry name" value="VWFA DOMAIN-CONTAINING PROTEIN"/>
    <property type="match status" value="1"/>
</dbReference>
<proteinExistence type="predicted"/>
<dbReference type="EMBL" id="QNGE01000286">
    <property type="protein sequence ID" value="KAA3681081.1"/>
    <property type="molecule type" value="Genomic_DNA"/>
</dbReference>
<dbReference type="AlphaFoldDB" id="A0A5J4P012"/>
<evidence type="ECO:0000313" key="2">
    <source>
        <dbReference type="Proteomes" id="UP000324629"/>
    </source>
</evidence>